<organism evidence="1 2">
    <name type="scientific">Xylaria curta</name>
    <dbReference type="NCBI Taxonomy" id="42375"/>
    <lineage>
        <taxon>Eukaryota</taxon>
        <taxon>Fungi</taxon>
        <taxon>Dikarya</taxon>
        <taxon>Ascomycota</taxon>
        <taxon>Pezizomycotina</taxon>
        <taxon>Sordariomycetes</taxon>
        <taxon>Xylariomycetidae</taxon>
        <taxon>Xylariales</taxon>
        <taxon>Xylariaceae</taxon>
        <taxon>Xylaria</taxon>
    </lineage>
</organism>
<evidence type="ECO:0000313" key="1">
    <source>
        <dbReference type="EMBL" id="KAJ2966112.1"/>
    </source>
</evidence>
<protein>
    <submittedName>
        <fullName evidence="1">Uncharacterized protein</fullName>
    </submittedName>
</protein>
<evidence type="ECO:0000313" key="2">
    <source>
        <dbReference type="Proteomes" id="UP001143856"/>
    </source>
</evidence>
<comment type="caution">
    <text evidence="1">The sequence shown here is derived from an EMBL/GenBank/DDBJ whole genome shotgun (WGS) entry which is preliminary data.</text>
</comment>
<dbReference type="EMBL" id="JAPDGR010005272">
    <property type="protein sequence ID" value="KAJ2966112.1"/>
    <property type="molecule type" value="Genomic_DNA"/>
</dbReference>
<accession>A0ACC1MGJ5</accession>
<proteinExistence type="predicted"/>
<gene>
    <name evidence="1" type="ORF">NUW58_g10742</name>
</gene>
<reference evidence="1" key="1">
    <citation type="submission" date="2022-10" db="EMBL/GenBank/DDBJ databases">
        <title>Genome Sequence of Xylaria curta.</title>
        <authorList>
            <person name="Buettner E."/>
        </authorList>
    </citation>
    <scope>NUCLEOTIDE SEQUENCE</scope>
    <source>
        <strain evidence="1">Babe10</strain>
    </source>
</reference>
<dbReference type="Proteomes" id="UP001143856">
    <property type="component" value="Unassembled WGS sequence"/>
</dbReference>
<name>A0ACC1MGJ5_9PEZI</name>
<keyword evidence="2" id="KW-1185">Reference proteome</keyword>
<sequence>MFWNATASHQACGCGKEWVIPPRPKPGRKPATDTPPTKRKAQNRAAQRAFRERRAARVGELEEELEEQREEHERVQQQLHHQIETLNAEVESLRSQNGTLQETLDKERVERAAVTNELESLRHRWRNERSSVSSRNGSFMSHHGRIQSFSSQRHTPRGSLANNVPGQRNSTTAFSIPQMISPPDSSASSSHPQALPDVAGCGNCSSTGACACVDDVLASATVECGKCSLGTRCECLEAALNDSATVPEADLKRKPSSISALAPEEKRQRAGSYPNEIDFTAMFSKKKVTIAAPAPIESLPPAQPPLPPRDSCGFCTESSYCMCAEAEAAAAQILPPMGHQVQTPPPSEDDVGPSPMEVTSTGAIKLPSLRSLNRNSFQPRP</sequence>